<feature type="compositionally biased region" description="Basic and acidic residues" evidence="1">
    <location>
        <begin position="178"/>
        <end position="188"/>
    </location>
</feature>
<gene>
    <name evidence="2" type="ORF">EYC84_000813</name>
</gene>
<name>A0A5M9JL71_MONFR</name>
<feature type="region of interest" description="Disordered" evidence="1">
    <location>
        <begin position="168"/>
        <end position="188"/>
    </location>
</feature>
<reference evidence="2 3" key="1">
    <citation type="submission" date="2019-06" db="EMBL/GenBank/DDBJ databases">
        <title>Genome Sequence of the Brown Rot Fungal Pathogen Monilinia fructicola.</title>
        <authorList>
            <person name="De Miccolis Angelini R.M."/>
            <person name="Landi L."/>
            <person name="Abate D."/>
            <person name="Pollastro S."/>
            <person name="Romanazzi G."/>
            <person name="Faretra F."/>
        </authorList>
    </citation>
    <scope>NUCLEOTIDE SEQUENCE [LARGE SCALE GENOMIC DNA]</scope>
    <source>
        <strain evidence="2 3">Mfrc123</strain>
    </source>
</reference>
<protein>
    <submittedName>
        <fullName evidence="2">Uncharacterized protein</fullName>
    </submittedName>
</protein>
<organism evidence="2 3">
    <name type="scientific">Monilinia fructicola</name>
    <name type="common">Brown rot fungus</name>
    <name type="synonym">Ciboria fructicola</name>
    <dbReference type="NCBI Taxonomy" id="38448"/>
    <lineage>
        <taxon>Eukaryota</taxon>
        <taxon>Fungi</taxon>
        <taxon>Dikarya</taxon>
        <taxon>Ascomycota</taxon>
        <taxon>Pezizomycotina</taxon>
        <taxon>Leotiomycetes</taxon>
        <taxon>Helotiales</taxon>
        <taxon>Sclerotiniaceae</taxon>
        <taxon>Monilinia</taxon>
    </lineage>
</organism>
<evidence type="ECO:0000313" key="3">
    <source>
        <dbReference type="Proteomes" id="UP000322873"/>
    </source>
</evidence>
<dbReference type="EMBL" id="VICG01000008">
    <property type="protein sequence ID" value="KAA8569143.1"/>
    <property type="molecule type" value="Genomic_DNA"/>
</dbReference>
<dbReference type="Proteomes" id="UP000322873">
    <property type="component" value="Unassembled WGS sequence"/>
</dbReference>
<dbReference type="AlphaFoldDB" id="A0A5M9JL71"/>
<evidence type="ECO:0000313" key="2">
    <source>
        <dbReference type="EMBL" id="KAA8569143.1"/>
    </source>
</evidence>
<accession>A0A5M9JL71</accession>
<keyword evidence="3" id="KW-1185">Reference proteome</keyword>
<proteinExistence type="predicted"/>
<sequence length="188" mass="21247">MCEFSTVQYSCGCEVAKQIRPCFREAGTIHGKEMEIFCALMCRAEGLPAWCGNQNHKIGSTKLCADCSIEKRRAMREAVPGTIEWENRRNWGWWRDWKADPKIIAERKAERMKRRYKFIIGEPVGDYAGVPRSSSPVDGHIPTESYELGNRLMRFHRWSGIPGGGWWAEVGESGDEGGGERESGDSGE</sequence>
<comment type="caution">
    <text evidence="2">The sequence shown here is derived from an EMBL/GenBank/DDBJ whole genome shotgun (WGS) entry which is preliminary data.</text>
</comment>
<evidence type="ECO:0000256" key="1">
    <source>
        <dbReference type="SAM" id="MobiDB-lite"/>
    </source>
</evidence>